<protein>
    <recommendedName>
        <fullName evidence="9">Major facilitator superfamily (MFS) profile domain-containing protein</fullName>
    </recommendedName>
</protein>
<dbReference type="PROSITE" id="PS50850">
    <property type="entry name" value="MFS"/>
    <property type="match status" value="1"/>
</dbReference>
<keyword evidence="4 8" id="KW-0812">Transmembrane</keyword>
<evidence type="ECO:0000313" key="11">
    <source>
        <dbReference type="Proteomes" id="UP000053617"/>
    </source>
</evidence>
<sequence>MGGEAVPVVDDIPAGISNGKTEPIFTRLRKFTPRLVFMMFFLSIAAFNFGYDQGNFSGLQALDSFEKRFGRYNEKKERYQLPSYLQSLMTSTPYLGKLLGTWTCGPLSERLGRKKMMAIIVLISYVGVVLEITASTGAQFTVGRIVCFYMAGFTVQVAPVYLAECAPPDLRGFIGSQVQFQINFSIMIAAIVNFGVSHVHSSIQWRITVMIQLLMPTLIALSYPFAVESPRWLIGRGRKEEAVRSLGLLRKKDVPVELLEQEVTFLSTLSNNEGKGSWKEVFTGINRRRTAIACFVMFGQQITGQVFASQYGTIFYKTQGIANPFLMQMISTICGLCCMFVTSLIIDSFGRRVILLTGGMGQAIFMLCLGGVGLIKNPGSSVKNLMVAFLILDGVSYNISWAPLSYLTVSEVSNFRVRDKTAMLALSISIVTVFVTSFTLPYLMNEGYGNLGPKVGFIYGSLALTMVTAAYFVVPELKGRTLDEIDELFERRVGARKFRSAYVESTRFEGEVRPNPVKGGEEVLETEQIETIKR</sequence>
<dbReference type="InterPro" id="IPR003663">
    <property type="entry name" value="Sugar/inositol_transpt"/>
</dbReference>
<accession>A0A0D2IVU6</accession>
<feature type="transmembrane region" description="Helical" evidence="8">
    <location>
        <begin position="325"/>
        <end position="346"/>
    </location>
</feature>
<reference evidence="10 11" key="1">
    <citation type="submission" date="2015-01" db="EMBL/GenBank/DDBJ databases">
        <title>The Genome Sequence of Rhinocladiella mackenzie CBS 650.93.</title>
        <authorList>
            <consortium name="The Broad Institute Genomics Platform"/>
            <person name="Cuomo C."/>
            <person name="de Hoog S."/>
            <person name="Gorbushina A."/>
            <person name="Stielow B."/>
            <person name="Teixiera M."/>
            <person name="Abouelleil A."/>
            <person name="Chapman S.B."/>
            <person name="Priest M."/>
            <person name="Young S.K."/>
            <person name="Wortman J."/>
            <person name="Nusbaum C."/>
            <person name="Birren B."/>
        </authorList>
    </citation>
    <scope>NUCLEOTIDE SEQUENCE [LARGE SCALE GENOMIC DNA]</scope>
    <source>
        <strain evidence="10 11">CBS 650.93</strain>
    </source>
</reference>
<proteinExistence type="inferred from homology"/>
<dbReference type="Pfam" id="PF00083">
    <property type="entry name" value="Sugar_tr"/>
    <property type="match status" value="1"/>
</dbReference>
<comment type="subcellular location">
    <subcellularLocation>
        <location evidence="1">Membrane</location>
        <topology evidence="1">Multi-pass membrane protein</topology>
    </subcellularLocation>
</comment>
<keyword evidence="6 8" id="KW-0472">Membrane</keyword>
<feature type="transmembrane region" description="Helical" evidence="8">
    <location>
        <begin position="116"/>
        <end position="134"/>
    </location>
</feature>
<dbReference type="FunFam" id="1.20.1250.20:FF:000078">
    <property type="entry name" value="MFS maltose transporter, putative"/>
    <property type="match status" value="1"/>
</dbReference>
<feature type="transmembrane region" description="Helical" evidence="8">
    <location>
        <begin position="35"/>
        <end position="51"/>
    </location>
</feature>
<dbReference type="AlphaFoldDB" id="A0A0D2IVU6"/>
<dbReference type="Proteomes" id="UP000053617">
    <property type="component" value="Unassembled WGS sequence"/>
</dbReference>
<organism evidence="10 11">
    <name type="scientific">Rhinocladiella mackenziei CBS 650.93</name>
    <dbReference type="NCBI Taxonomy" id="1442369"/>
    <lineage>
        <taxon>Eukaryota</taxon>
        <taxon>Fungi</taxon>
        <taxon>Dikarya</taxon>
        <taxon>Ascomycota</taxon>
        <taxon>Pezizomycotina</taxon>
        <taxon>Eurotiomycetes</taxon>
        <taxon>Chaetothyriomycetidae</taxon>
        <taxon>Chaetothyriales</taxon>
        <taxon>Herpotrichiellaceae</taxon>
        <taxon>Rhinocladiella</taxon>
    </lineage>
</organism>
<dbReference type="NCBIfam" id="TIGR00879">
    <property type="entry name" value="SP"/>
    <property type="match status" value="1"/>
</dbReference>
<gene>
    <name evidence="10" type="ORF">Z518_01999</name>
</gene>
<evidence type="ECO:0000256" key="1">
    <source>
        <dbReference type="ARBA" id="ARBA00004141"/>
    </source>
</evidence>
<comment type="similarity">
    <text evidence="2 7">Belongs to the major facilitator superfamily. Sugar transporter (TC 2.A.1.1) family.</text>
</comment>
<evidence type="ECO:0000259" key="9">
    <source>
        <dbReference type="PROSITE" id="PS50850"/>
    </source>
</evidence>
<feature type="transmembrane region" description="Helical" evidence="8">
    <location>
        <begin position="421"/>
        <end position="444"/>
    </location>
</feature>
<dbReference type="GO" id="GO:0016020">
    <property type="term" value="C:membrane"/>
    <property type="evidence" value="ECO:0007669"/>
    <property type="project" value="UniProtKB-SubCell"/>
</dbReference>
<evidence type="ECO:0000256" key="5">
    <source>
        <dbReference type="ARBA" id="ARBA00022989"/>
    </source>
</evidence>
<dbReference type="GO" id="GO:0005351">
    <property type="term" value="F:carbohydrate:proton symporter activity"/>
    <property type="evidence" value="ECO:0007669"/>
    <property type="project" value="TreeGrafter"/>
</dbReference>
<dbReference type="RefSeq" id="XP_013274482.1">
    <property type="nucleotide sequence ID" value="XM_013419028.1"/>
</dbReference>
<dbReference type="VEuPathDB" id="FungiDB:Z518_01999"/>
<dbReference type="EMBL" id="KN847476">
    <property type="protein sequence ID" value="KIX07346.1"/>
    <property type="molecule type" value="Genomic_DNA"/>
</dbReference>
<evidence type="ECO:0000256" key="8">
    <source>
        <dbReference type="SAM" id="Phobius"/>
    </source>
</evidence>
<evidence type="ECO:0000256" key="6">
    <source>
        <dbReference type="ARBA" id="ARBA00023136"/>
    </source>
</evidence>
<dbReference type="SUPFAM" id="SSF103473">
    <property type="entry name" value="MFS general substrate transporter"/>
    <property type="match status" value="1"/>
</dbReference>
<dbReference type="Gene3D" id="1.20.1250.20">
    <property type="entry name" value="MFS general substrate transporter like domains"/>
    <property type="match status" value="1"/>
</dbReference>
<keyword evidence="11" id="KW-1185">Reference proteome</keyword>
<dbReference type="HOGENOM" id="CLU_001265_30_1_1"/>
<evidence type="ECO:0000313" key="10">
    <source>
        <dbReference type="EMBL" id="KIX07346.1"/>
    </source>
</evidence>
<dbReference type="InterPro" id="IPR005828">
    <property type="entry name" value="MFS_sugar_transport-like"/>
</dbReference>
<evidence type="ECO:0000256" key="3">
    <source>
        <dbReference type="ARBA" id="ARBA00022448"/>
    </source>
</evidence>
<keyword evidence="3 7" id="KW-0813">Transport</keyword>
<evidence type="ECO:0000256" key="4">
    <source>
        <dbReference type="ARBA" id="ARBA00022692"/>
    </source>
</evidence>
<feature type="transmembrane region" description="Helical" evidence="8">
    <location>
        <begin position="456"/>
        <end position="474"/>
    </location>
</feature>
<dbReference type="PROSITE" id="PS00216">
    <property type="entry name" value="SUGAR_TRANSPORT_1"/>
    <property type="match status" value="1"/>
</dbReference>
<name>A0A0D2IVU6_9EURO</name>
<dbReference type="InterPro" id="IPR020846">
    <property type="entry name" value="MFS_dom"/>
</dbReference>
<evidence type="ECO:0000256" key="7">
    <source>
        <dbReference type="RuleBase" id="RU003346"/>
    </source>
</evidence>
<dbReference type="OrthoDB" id="6612291at2759"/>
<feature type="transmembrane region" description="Helical" evidence="8">
    <location>
        <begin position="141"/>
        <end position="162"/>
    </location>
</feature>
<evidence type="ECO:0000256" key="2">
    <source>
        <dbReference type="ARBA" id="ARBA00010992"/>
    </source>
</evidence>
<feature type="transmembrane region" description="Helical" evidence="8">
    <location>
        <begin position="387"/>
        <end position="409"/>
    </location>
</feature>
<keyword evidence="5 8" id="KW-1133">Transmembrane helix</keyword>
<dbReference type="GeneID" id="25290070"/>
<feature type="domain" description="Major facilitator superfamily (MFS) profile" evidence="9">
    <location>
        <begin position="38"/>
        <end position="478"/>
    </location>
</feature>
<feature type="transmembrane region" description="Helical" evidence="8">
    <location>
        <begin position="182"/>
        <end position="200"/>
    </location>
</feature>
<dbReference type="InterPro" id="IPR050360">
    <property type="entry name" value="MFS_Sugar_Transporters"/>
</dbReference>
<dbReference type="PANTHER" id="PTHR48022:SF77">
    <property type="entry name" value="MAJOR FACILITATOR SUPERFAMILY (MFS) PROFILE DOMAIN-CONTAINING PROTEIN"/>
    <property type="match status" value="1"/>
</dbReference>
<dbReference type="PANTHER" id="PTHR48022">
    <property type="entry name" value="PLASTIDIC GLUCOSE TRANSPORTER 4"/>
    <property type="match status" value="1"/>
</dbReference>
<dbReference type="InterPro" id="IPR005829">
    <property type="entry name" value="Sugar_transporter_CS"/>
</dbReference>
<feature type="transmembrane region" description="Helical" evidence="8">
    <location>
        <begin position="353"/>
        <end position="375"/>
    </location>
</feature>
<dbReference type="InterPro" id="IPR036259">
    <property type="entry name" value="MFS_trans_sf"/>
</dbReference>